<dbReference type="SUPFAM" id="SSF52799">
    <property type="entry name" value="(Phosphotyrosine protein) phosphatases II"/>
    <property type="match status" value="1"/>
</dbReference>
<name>A0A8B7NS76_HYAAZ</name>
<gene>
    <name evidence="4" type="primary">LOC108673278</name>
</gene>
<evidence type="ECO:0000313" key="4">
    <source>
        <dbReference type="RefSeq" id="XP_018016567.1"/>
    </source>
</evidence>
<keyword evidence="3" id="KW-1185">Reference proteome</keyword>
<feature type="domain" description="Tyrosine specific protein phosphatases" evidence="2">
    <location>
        <begin position="1"/>
        <end position="63"/>
    </location>
</feature>
<evidence type="ECO:0000313" key="3">
    <source>
        <dbReference type="Proteomes" id="UP000694843"/>
    </source>
</evidence>
<dbReference type="PRINTS" id="PR00700">
    <property type="entry name" value="PRTYPHPHTASE"/>
</dbReference>
<organism evidence="3 4">
    <name type="scientific">Hyalella azteca</name>
    <name type="common">Amphipod</name>
    <dbReference type="NCBI Taxonomy" id="294128"/>
    <lineage>
        <taxon>Eukaryota</taxon>
        <taxon>Metazoa</taxon>
        <taxon>Ecdysozoa</taxon>
        <taxon>Arthropoda</taxon>
        <taxon>Crustacea</taxon>
        <taxon>Multicrustacea</taxon>
        <taxon>Malacostraca</taxon>
        <taxon>Eumalacostraca</taxon>
        <taxon>Peracarida</taxon>
        <taxon>Amphipoda</taxon>
        <taxon>Senticaudata</taxon>
        <taxon>Talitrida</taxon>
        <taxon>Talitroidea</taxon>
        <taxon>Hyalellidae</taxon>
        <taxon>Hyalella</taxon>
    </lineage>
</organism>
<dbReference type="GO" id="GO:0004725">
    <property type="term" value="F:protein tyrosine phosphatase activity"/>
    <property type="evidence" value="ECO:0007669"/>
    <property type="project" value="InterPro"/>
</dbReference>
<accession>A0A8B7NS76</accession>
<evidence type="ECO:0000259" key="2">
    <source>
        <dbReference type="PROSITE" id="PS50056"/>
    </source>
</evidence>
<dbReference type="PANTHER" id="PTHR19134:SF449">
    <property type="entry name" value="TYROSINE-PROTEIN PHOSPHATASE 1"/>
    <property type="match status" value="1"/>
</dbReference>
<dbReference type="OrthoDB" id="10051650at2759"/>
<dbReference type="InterPro" id="IPR000387">
    <property type="entry name" value="Tyr_Pase_dom"/>
</dbReference>
<dbReference type="InterPro" id="IPR000242">
    <property type="entry name" value="PTP_cat"/>
</dbReference>
<protein>
    <submittedName>
        <fullName evidence="4">Receptor-type tyrosine-protein phosphatase epsilon</fullName>
    </submittedName>
</protein>
<dbReference type="PANTHER" id="PTHR19134">
    <property type="entry name" value="RECEPTOR-TYPE TYROSINE-PROTEIN PHOSPHATASE"/>
    <property type="match status" value="1"/>
</dbReference>
<dbReference type="PROSITE" id="PS50056">
    <property type="entry name" value="TYR_PHOSPHATASE_2"/>
    <property type="match status" value="1"/>
</dbReference>
<proteinExistence type="predicted"/>
<keyword evidence="4" id="KW-0675">Receptor</keyword>
<feature type="domain" description="Tyrosine-protein phosphatase" evidence="1">
    <location>
        <begin position="1"/>
        <end position="72"/>
    </location>
</feature>
<dbReference type="GO" id="GO:0048666">
    <property type="term" value="P:neuron development"/>
    <property type="evidence" value="ECO:0007669"/>
    <property type="project" value="UniProtKB-ARBA"/>
</dbReference>
<reference evidence="4" key="1">
    <citation type="submission" date="2025-08" db="UniProtKB">
        <authorList>
            <consortium name="RefSeq"/>
        </authorList>
    </citation>
    <scope>IDENTIFICATION</scope>
</reference>
<dbReference type="InterPro" id="IPR029021">
    <property type="entry name" value="Prot-tyrosine_phosphatase-like"/>
</dbReference>
<dbReference type="Pfam" id="PF00102">
    <property type="entry name" value="Y_phosphatase"/>
    <property type="match status" value="1"/>
</dbReference>
<dbReference type="AlphaFoldDB" id="A0A8B7NS76"/>
<dbReference type="InterPro" id="IPR050348">
    <property type="entry name" value="Protein-Tyr_Phosphatase"/>
</dbReference>
<dbReference type="RefSeq" id="XP_018016567.1">
    <property type="nucleotide sequence ID" value="XM_018161078.2"/>
</dbReference>
<dbReference type="InterPro" id="IPR003595">
    <property type="entry name" value="Tyr_Pase_cat"/>
</dbReference>
<evidence type="ECO:0000259" key="1">
    <source>
        <dbReference type="PROSITE" id="PS50055"/>
    </source>
</evidence>
<dbReference type="Gene3D" id="3.90.190.10">
    <property type="entry name" value="Protein tyrosine phosphatase superfamily"/>
    <property type="match status" value="1"/>
</dbReference>
<dbReference type="InterPro" id="IPR016130">
    <property type="entry name" value="Tyr_Pase_AS"/>
</dbReference>
<dbReference type="GeneID" id="108673278"/>
<sequence length="97" mass="10846">MTGDSDARVLVHCGAGSSRSGTLVAVWKCMDAIDSFLIPDVFSIVQKIRDQRAQAVNKPELYEYIYECAALYKKERESLNASNPYDFYDAGLQSSRT</sequence>
<dbReference type="PROSITE" id="PS50055">
    <property type="entry name" value="TYR_PHOSPHATASE_PTP"/>
    <property type="match status" value="1"/>
</dbReference>
<dbReference type="SMART" id="SM00404">
    <property type="entry name" value="PTPc_motif"/>
    <property type="match status" value="1"/>
</dbReference>
<dbReference type="KEGG" id="hazt:108673278"/>
<dbReference type="PROSITE" id="PS00383">
    <property type="entry name" value="TYR_PHOSPHATASE_1"/>
    <property type="match status" value="1"/>
</dbReference>
<dbReference type="Proteomes" id="UP000694843">
    <property type="component" value="Unplaced"/>
</dbReference>